<proteinExistence type="inferred from homology"/>
<dbReference type="PANTHER" id="PTHR33442:SF5">
    <property type="entry name" value="BIFUNCTIONAL TRANS-3-HYDROXY-L-PROLINE DEHYDRATASE_2-EPIMERASE"/>
    <property type="match status" value="1"/>
</dbReference>
<comment type="similarity">
    <text evidence="1">Belongs to the proline racemase family.</text>
</comment>
<dbReference type="Pfam" id="PF05544">
    <property type="entry name" value="Pro_racemase"/>
    <property type="match status" value="1"/>
</dbReference>
<evidence type="ECO:0008006" key="4">
    <source>
        <dbReference type="Google" id="ProtNLM"/>
    </source>
</evidence>
<dbReference type="EMBL" id="CP036501">
    <property type="protein sequence ID" value="UZP75485.1"/>
    <property type="molecule type" value="Genomic_DNA"/>
</dbReference>
<accession>A0ABY6QA79</accession>
<gene>
    <name evidence="2" type="ORF">E0F26_12380</name>
</gene>
<keyword evidence="3" id="KW-1185">Reference proteome</keyword>
<dbReference type="NCBIfam" id="NF047722">
    <property type="entry name" value="T3LHypDht"/>
    <property type="match status" value="1"/>
</dbReference>
<dbReference type="Proteomes" id="UP001317963">
    <property type="component" value="Chromosome"/>
</dbReference>
<evidence type="ECO:0000313" key="2">
    <source>
        <dbReference type="EMBL" id="UZP75485.1"/>
    </source>
</evidence>
<dbReference type="RefSeq" id="WP_279241970.1">
    <property type="nucleotide sequence ID" value="NZ_CP036501.1"/>
</dbReference>
<dbReference type="Gene3D" id="3.10.310.10">
    <property type="entry name" value="Diaminopimelate Epimerase, Chain A, domain 1"/>
    <property type="match status" value="2"/>
</dbReference>
<organism evidence="2 3">
    <name type="scientific">Candidatus Paraluminiphilus aquimaris</name>
    <dbReference type="NCBI Taxonomy" id="2518994"/>
    <lineage>
        <taxon>Bacteria</taxon>
        <taxon>Pseudomonadati</taxon>
        <taxon>Pseudomonadota</taxon>
        <taxon>Gammaproteobacteria</taxon>
        <taxon>Cellvibrionales</taxon>
        <taxon>Halieaceae</taxon>
        <taxon>Candidatus Paraluminiphilus</taxon>
    </lineage>
</organism>
<name>A0ABY6QA79_9GAMM</name>
<dbReference type="InterPro" id="IPR008794">
    <property type="entry name" value="Pro_racemase_fam"/>
</dbReference>
<evidence type="ECO:0000256" key="1">
    <source>
        <dbReference type="ARBA" id="ARBA00007529"/>
    </source>
</evidence>
<protein>
    <recommendedName>
        <fullName evidence="4">Proline racemase</fullName>
    </recommendedName>
</protein>
<dbReference type="SFLD" id="SFLDS00028">
    <property type="entry name" value="Proline_Racemase"/>
    <property type="match status" value="1"/>
</dbReference>
<dbReference type="SUPFAM" id="SSF54506">
    <property type="entry name" value="Diaminopimelate epimerase-like"/>
    <property type="match status" value="1"/>
</dbReference>
<dbReference type="PANTHER" id="PTHR33442">
    <property type="entry name" value="TRANS-3-HYDROXY-L-PROLINE DEHYDRATASE"/>
    <property type="match status" value="1"/>
</dbReference>
<sequence length="339" mass="35959">MHQTDPIHIVQCHACGEVGDVIVKGVAPPPGETLWEQSRWIARDGTLRNFVLNEPRGGVHKHVNLLVPPKHPDADAGFIIMEPADTPPMSGSNSMCVATVLLETGQIPMQEGSNKLVLEAPGGLALVTAECRSGRVESVTVTNHPSFAGHLDAVVEVAGIGSIAVDTAYGGDSFAVVDAPSLGFRLSPDEAQDLANLGVKISDAVTEQLGFYHPTNPDWQHISFCLFRTPVISGVTRHAVAIRPGKIDRSPTGTGVSAHLALLQARGEAGIGTTLTARSIIDSEFSGRIEALTEIGELDAIVPSLTGRAWIYGRSELLLAPDDPWPQGYRVADTWPGAE</sequence>
<reference evidence="2 3" key="1">
    <citation type="submission" date="2019-02" db="EMBL/GenBank/DDBJ databases">
        <title>Halieaceae_genomes.</title>
        <authorList>
            <person name="Li S.-H."/>
        </authorList>
    </citation>
    <scope>NUCLEOTIDE SEQUENCE [LARGE SCALE GENOMIC DNA]</scope>
    <source>
        <strain evidence="2 3">JH123</strain>
    </source>
</reference>
<evidence type="ECO:0000313" key="3">
    <source>
        <dbReference type="Proteomes" id="UP001317963"/>
    </source>
</evidence>
<dbReference type="PIRSF" id="PIRSF029792">
    <property type="entry name" value="Pro_racemase"/>
    <property type="match status" value="1"/>
</dbReference>